<keyword evidence="3" id="KW-1185">Reference proteome</keyword>
<gene>
    <name evidence="2" type="ORF">K7432_009304</name>
</gene>
<organism evidence="2 3">
    <name type="scientific">Basidiobolus ranarum</name>
    <dbReference type="NCBI Taxonomy" id="34480"/>
    <lineage>
        <taxon>Eukaryota</taxon>
        <taxon>Fungi</taxon>
        <taxon>Fungi incertae sedis</taxon>
        <taxon>Zoopagomycota</taxon>
        <taxon>Entomophthoromycotina</taxon>
        <taxon>Basidiobolomycetes</taxon>
        <taxon>Basidiobolales</taxon>
        <taxon>Basidiobolaceae</taxon>
        <taxon>Basidiobolus</taxon>
    </lineage>
</organism>
<reference evidence="2 3" key="1">
    <citation type="submission" date="2023-04" db="EMBL/GenBank/DDBJ databases">
        <title>Genome of Basidiobolus ranarum AG-B5.</title>
        <authorList>
            <person name="Stajich J.E."/>
            <person name="Carter-House D."/>
            <person name="Gryganskyi A."/>
        </authorList>
    </citation>
    <scope>NUCLEOTIDE SEQUENCE [LARGE SCALE GENOMIC DNA]</scope>
    <source>
        <strain evidence="2 3">AG-B5</strain>
    </source>
</reference>
<sequence>MYSANSLLLVLSSALLGSSLVVERGYVPPVGISYCQDLLSHLNTRYNANIHLEQCTNRPDGSSGDTDLINPADLPCNGLVARVKALGINVDAKICLGDNKISILPENRHGQNEGDQSHTCRDIVARLRVLGIQINADVCLQNKDAAWPSKDQFGGMSCEEIVAHAKALHILKADVDICLKNGLQVVKPGRSDGVEYNECHDIAARLRLLGIKLDANVCIGISGAGGWSKERTERMSCDDVVAHAKVLSIIKADVDVCLNNILNLRKAGDAHDVADKECDDIAAHLRLLGIKLDTNVCVGVKGSGVWSKSHIDRLGCEGIMAKAKVLGIIKSDVNVCLNNVLNLGKSTEAKGSHDDECESIVARLRVLGIDVAADICLNIKVGGKLTKDEIQSMTCEAITAHAKALHILKVDAVVCLDQ</sequence>
<evidence type="ECO:0000256" key="1">
    <source>
        <dbReference type="SAM" id="SignalP"/>
    </source>
</evidence>
<dbReference type="EMBL" id="JASJQH010000565">
    <property type="protein sequence ID" value="KAK9763755.1"/>
    <property type="molecule type" value="Genomic_DNA"/>
</dbReference>
<feature type="chain" id="PRO_5045713034" evidence="1">
    <location>
        <begin position="20"/>
        <end position="418"/>
    </location>
</feature>
<name>A0ABR2WQH3_9FUNG</name>
<feature type="signal peptide" evidence="1">
    <location>
        <begin position="1"/>
        <end position="19"/>
    </location>
</feature>
<proteinExistence type="predicted"/>
<dbReference type="Proteomes" id="UP001479436">
    <property type="component" value="Unassembled WGS sequence"/>
</dbReference>
<keyword evidence="1" id="KW-0732">Signal</keyword>
<accession>A0ABR2WQH3</accession>
<protein>
    <submittedName>
        <fullName evidence="2">Uncharacterized protein</fullName>
    </submittedName>
</protein>
<evidence type="ECO:0000313" key="2">
    <source>
        <dbReference type="EMBL" id="KAK9763755.1"/>
    </source>
</evidence>
<comment type="caution">
    <text evidence="2">The sequence shown here is derived from an EMBL/GenBank/DDBJ whole genome shotgun (WGS) entry which is preliminary data.</text>
</comment>
<evidence type="ECO:0000313" key="3">
    <source>
        <dbReference type="Proteomes" id="UP001479436"/>
    </source>
</evidence>